<evidence type="ECO:0000313" key="1">
    <source>
        <dbReference type="EMBL" id="MDT6978685.1"/>
    </source>
</evidence>
<protein>
    <submittedName>
        <fullName evidence="1">Uncharacterized protein</fullName>
    </submittedName>
</protein>
<organism evidence="1 2">
    <name type="scientific">Bacteroides fragilis</name>
    <dbReference type="NCBI Taxonomy" id="817"/>
    <lineage>
        <taxon>Bacteria</taxon>
        <taxon>Pseudomonadati</taxon>
        <taxon>Bacteroidota</taxon>
        <taxon>Bacteroidia</taxon>
        <taxon>Bacteroidales</taxon>
        <taxon>Bacteroidaceae</taxon>
        <taxon>Bacteroides</taxon>
    </lineage>
</organism>
<reference evidence="2" key="1">
    <citation type="submission" date="2023-07" db="EMBL/GenBank/DDBJ databases">
        <title>A gut symbiont ubiquitin homologue binds and inactivates peptidyl-prolyl isomerase to mediate the interbacterial arms race in the human gut.</title>
        <authorList>
            <person name="Jiang K."/>
            <person name="Li W."/>
            <person name="Tong M."/>
            <person name="Xu J."/>
            <person name="Chen Z."/>
            <person name="Yang Y."/>
            <person name="Zang Y."/>
            <person name="Jiao X."/>
            <person name="Liu C."/>
            <person name="Lim B."/>
            <person name="Jiang X."/>
            <person name="Wang J."/>
            <person name="Wu D."/>
            <person name="Wang M."/>
            <person name="Liu S.-J."/>
            <person name="Shao F."/>
            <person name="Gao X."/>
        </authorList>
    </citation>
    <scope>NUCLEOTIDE SEQUENCE [LARGE SCALE GENOMIC DNA]</scope>
    <source>
        <strain evidence="2">GS077</strain>
    </source>
</reference>
<dbReference type="Proteomes" id="UP001258434">
    <property type="component" value="Unassembled WGS sequence"/>
</dbReference>
<sequence>MNLYNNSAVLLERALSLRTIQIELRTAFPRLDSAS</sequence>
<evidence type="ECO:0000313" key="2">
    <source>
        <dbReference type="Proteomes" id="UP001258434"/>
    </source>
</evidence>
<dbReference type="EMBL" id="JAVFHL010000002">
    <property type="protein sequence ID" value="MDT6978685.1"/>
    <property type="molecule type" value="Genomic_DNA"/>
</dbReference>
<reference evidence="1 2" key="2">
    <citation type="submission" date="2023-08" db="EMBL/GenBank/DDBJ databases">
        <authorList>
            <person name="Du M."/>
            <person name="Liu C."/>
            <person name="Liu S.-J."/>
        </authorList>
    </citation>
    <scope>NUCLEOTIDE SEQUENCE [LARGE SCALE GENOMIC DNA]</scope>
    <source>
        <strain evidence="1 2">GS077</strain>
    </source>
</reference>
<dbReference type="AlphaFoldDB" id="A0ABD5G383"/>
<comment type="caution">
    <text evidence="1">The sequence shown here is derived from an EMBL/GenBank/DDBJ whole genome shotgun (WGS) entry which is preliminary data.</text>
</comment>
<accession>A0ABD5G383</accession>
<gene>
    <name evidence="1" type="ORF">BFGS077_004006</name>
</gene>
<proteinExistence type="predicted"/>
<name>A0ABD5G383_BACFG</name>